<dbReference type="AlphaFoldDB" id="A0A8J5Z4A0"/>
<dbReference type="FunFam" id="3.40.50.2000:FF:000132">
    <property type="entry name" value="alpha-1,3/1,6-mannosyltransferase ALG2"/>
    <property type="match status" value="1"/>
</dbReference>
<evidence type="ECO:0000256" key="8">
    <source>
        <dbReference type="ARBA" id="ARBA00045103"/>
    </source>
</evidence>
<dbReference type="GO" id="GO:0102704">
    <property type="term" value="F:GDP-Man:Man(2)GlcNAc(2)-PP-Dol alpha-1,6-mannosyltransferase activity"/>
    <property type="evidence" value="ECO:0007669"/>
    <property type="project" value="UniProtKB-UniRule"/>
</dbReference>
<sequence length="474" mass="53474">MERKKPTDSNSNSKLNIAIIHPDLGIGGAERLIVDAAVELASHGHNVHIFTAHHDKNRCFEETRAGIFPVTVYGDFLPRHIFYRLHAVCAYLRCIFVALCVLFMWPSFDVILADQVSVVVPLLKLKRSTKVVFYCHFPDLLLAQHTTLLRRIYRKPIDIIEELTTGMADMILVNSRFTASTFAKTFKHLHARGIRPAVLHPAVNVNQFDKPRSIKLNFLSINRFERKKNIELAVSAFAMLRTLDGNVDRGSNFADADLTIAGKFLPVLTRVLPLFYADTDKIFMWMEFLHRVILLGGFDKRLRENVEYLDELKSLAERNGVAGQVNFVTSCSTAERNSLLSECLCVLYTPTVCCLLPFSRIINIDERILTKIFNSMQDEHFGIVPLEAMAAHKPVIACNSGGPVETIKNGETGFLCDPSPKDFALAMAKFIEDPEMAKRMGERARQHVNESFSTTTFGQRLNQFLLDVAGTKQD</sequence>
<dbReference type="Pfam" id="PF00534">
    <property type="entry name" value="Glycos_transf_1"/>
    <property type="match status" value="1"/>
</dbReference>
<dbReference type="OrthoDB" id="448893at2759"/>
<dbReference type="Proteomes" id="UP000701853">
    <property type="component" value="Chromosome 1"/>
</dbReference>
<dbReference type="UniPathway" id="UPA00378"/>
<accession>A0A8J5Z4A0</accession>
<evidence type="ECO:0000256" key="10">
    <source>
        <dbReference type="RuleBase" id="RU367136"/>
    </source>
</evidence>
<dbReference type="PANTHER" id="PTHR45918:SF1">
    <property type="entry name" value="ALPHA-1,3_1,6-MANNOSYLTRANSFERASE ALG2"/>
    <property type="match status" value="1"/>
</dbReference>
<dbReference type="Gene3D" id="3.40.50.2000">
    <property type="entry name" value="Glycogen Phosphorylase B"/>
    <property type="match status" value="2"/>
</dbReference>
<dbReference type="GO" id="GO:0005789">
    <property type="term" value="C:endoplasmic reticulum membrane"/>
    <property type="evidence" value="ECO:0007669"/>
    <property type="project" value="UniProtKB-SubCell"/>
</dbReference>
<evidence type="ECO:0000256" key="9">
    <source>
        <dbReference type="ARBA" id="ARBA00045104"/>
    </source>
</evidence>
<comment type="pathway">
    <text evidence="1 10">Protein modification; protein glycosylation.</text>
</comment>
<evidence type="ECO:0000256" key="7">
    <source>
        <dbReference type="ARBA" id="ARBA00023136"/>
    </source>
</evidence>
<keyword evidence="3 10" id="KW-0808">Transferase</keyword>
<dbReference type="PANTHER" id="PTHR45918">
    <property type="entry name" value="ALPHA-1,3/1,6-MANNOSYLTRANSFERASE ALG2"/>
    <property type="match status" value="1"/>
</dbReference>
<feature type="domain" description="Glycosyltransferase subfamily 4-like N-terminal" evidence="12">
    <location>
        <begin position="26"/>
        <end position="204"/>
    </location>
</feature>
<keyword evidence="7 10" id="KW-0472">Membrane</keyword>
<evidence type="ECO:0000256" key="4">
    <source>
        <dbReference type="ARBA" id="ARBA00022692"/>
    </source>
</evidence>
<dbReference type="EMBL" id="JAHUZN010000001">
    <property type="protein sequence ID" value="KAG8502443.1"/>
    <property type="molecule type" value="Genomic_DNA"/>
</dbReference>
<proteinExistence type="inferred from homology"/>
<name>A0A8J5Z4A0_9ROSI</name>
<dbReference type="GO" id="GO:0004378">
    <property type="term" value="F:GDP-Man:Man(1)GlcNAc(2)-PP-Dol alpha-1,3-mannosyltransferase activity"/>
    <property type="evidence" value="ECO:0007669"/>
    <property type="project" value="UniProtKB-UniRule"/>
</dbReference>
<evidence type="ECO:0000259" key="11">
    <source>
        <dbReference type="Pfam" id="PF00534"/>
    </source>
</evidence>
<dbReference type="SUPFAM" id="SSF53756">
    <property type="entry name" value="UDP-Glycosyltransferase/glycogen phosphorylase"/>
    <property type="match status" value="1"/>
</dbReference>
<keyword evidence="2 10" id="KW-0328">Glycosyltransferase</keyword>
<evidence type="ECO:0000256" key="6">
    <source>
        <dbReference type="ARBA" id="ARBA00022989"/>
    </source>
</evidence>
<organism evidence="13 14">
    <name type="scientific">Gossypium anomalum</name>
    <dbReference type="NCBI Taxonomy" id="47600"/>
    <lineage>
        <taxon>Eukaryota</taxon>
        <taxon>Viridiplantae</taxon>
        <taxon>Streptophyta</taxon>
        <taxon>Embryophyta</taxon>
        <taxon>Tracheophyta</taxon>
        <taxon>Spermatophyta</taxon>
        <taxon>Magnoliopsida</taxon>
        <taxon>eudicotyledons</taxon>
        <taxon>Gunneridae</taxon>
        <taxon>Pentapetalae</taxon>
        <taxon>rosids</taxon>
        <taxon>malvids</taxon>
        <taxon>Malvales</taxon>
        <taxon>Malvaceae</taxon>
        <taxon>Malvoideae</taxon>
        <taxon>Gossypium</taxon>
    </lineage>
</organism>
<dbReference type="InterPro" id="IPR028098">
    <property type="entry name" value="Glyco_trans_4-like_N"/>
</dbReference>
<evidence type="ECO:0000256" key="2">
    <source>
        <dbReference type="ARBA" id="ARBA00022676"/>
    </source>
</evidence>
<feature type="domain" description="Glycosyl transferase family 1" evidence="11">
    <location>
        <begin position="217"/>
        <end position="446"/>
    </location>
</feature>
<evidence type="ECO:0000256" key="5">
    <source>
        <dbReference type="ARBA" id="ARBA00022824"/>
    </source>
</evidence>
<keyword evidence="14" id="KW-1185">Reference proteome</keyword>
<dbReference type="EC" id="2.4.1.257" evidence="10"/>
<keyword evidence="5" id="KW-0256">Endoplasmic reticulum</keyword>
<evidence type="ECO:0000313" key="14">
    <source>
        <dbReference type="Proteomes" id="UP000701853"/>
    </source>
</evidence>
<reference evidence="13 14" key="1">
    <citation type="journal article" date="2021" name="bioRxiv">
        <title>The Gossypium anomalum genome as a resource for cotton improvement and evolutionary analysis of hybrid incompatibility.</title>
        <authorList>
            <person name="Grover C.E."/>
            <person name="Yuan D."/>
            <person name="Arick M.A."/>
            <person name="Miller E.R."/>
            <person name="Hu G."/>
            <person name="Peterson D.G."/>
            <person name="Wendel J.F."/>
            <person name="Udall J.A."/>
        </authorList>
    </citation>
    <scope>NUCLEOTIDE SEQUENCE [LARGE SCALE GENOMIC DNA]</scope>
    <source>
        <strain evidence="13">JFW-Udall</strain>
        <tissue evidence="13">Leaf</tissue>
    </source>
</reference>
<dbReference type="InterPro" id="IPR001296">
    <property type="entry name" value="Glyco_trans_1"/>
</dbReference>
<dbReference type="Pfam" id="PF13439">
    <property type="entry name" value="Glyco_transf_4"/>
    <property type="match status" value="1"/>
</dbReference>
<evidence type="ECO:0000259" key="12">
    <source>
        <dbReference type="Pfam" id="PF13439"/>
    </source>
</evidence>
<comment type="function">
    <text evidence="10">Mannosylates Man(2)GlcNAc(2)-dolichol diphosphate and Man(1)GlcNAc(2)-dolichol diphosphate to form Man(3)GlcNAc(2)-dolichol diphosphate.</text>
</comment>
<comment type="catalytic activity">
    <reaction evidence="9 10">
        <text>an alpha-D-Man-(1-&gt;3)-beta-D-Man-(1-&gt;4)-beta-D-GlcNAc-(1-&gt;4)-alpha-D-GlcNAc-diphospho-di-trans,poly-cis-dolichol + GDP-alpha-D-mannose = an alpha-D-Man-(1-&gt;3)-[alpha-D-Man-(1-&gt;6)]-beta-D-Man-(1-&gt;4)-beta-D-GlcNAc-(1-&gt;4)-alpha-D-GlcNAc-diphospho-di-trans,poly-cis-dolichol + GDP + H(+)</text>
        <dbReference type="Rhea" id="RHEA:29519"/>
        <dbReference type="Rhea" id="RHEA-COMP:19513"/>
        <dbReference type="Rhea" id="RHEA-COMP:19515"/>
        <dbReference type="ChEBI" id="CHEBI:15378"/>
        <dbReference type="ChEBI" id="CHEBI:57527"/>
        <dbReference type="ChEBI" id="CHEBI:58189"/>
        <dbReference type="ChEBI" id="CHEBI:132510"/>
        <dbReference type="ChEBI" id="CHEBI:132511"/>
        <dbReference type="EC" id="2.4.1.257"/>
    </reaction>
    <physiologicalReaction direction="left-to-right" evidence="9 10">
        <dbReference type="Rhea" id="RHEA:29520"/>
    </physiologicalReaction>
</comment>
<comment type="catalytic activity">
    <reaction evidence="8 10">
        <text>a beta-D-Man-(1-&gt;4)-beta-D-GlcNAc-(1-&gt;4)-alpha-D-GlcNAc-diphospho-di-trans,poly-cis-dolichol + GDP-alpha-D-mannose = an alpha-D-Man-(1-&gt;3)-beta-D-Man-(1-&gt;4)-beta-D-GlcNAc-(1-&gt;4)-alpha-D-GlcNAc-diphospho-di-trans,poly-cis-dolichol + GDP + H(+)</text>
        <dbReference type="Rhea" id="RHEA:29515"/>
        <dbReference type="Rhea" id="RHEA-COMP:19511"/>
        <dbReference type="Rhea" id="RHEA-COMP:19513"/>
        <dbReference type="ChEBI" id="CHEBI:15378"/>
        <dbReference type="ChEBI" id="CHEBI:57527"/>
        <dbReference type="ChEBI" id="CHEBI:58189"/>
        <dbReference type="ChEBI" id="CHEBI:58472"/>
        <dbReference type="ChEBI" id="CHEBI:132510"/>
        <dbReference type="EC" id="2.4.1.132"/>
    </reaction>
    <physiologicalReaction direction="left-to-right" evidence="8 10">
        <dbReference type="Rhea" id="RHEA:29516"/>
    </physiologicalReaction>
</comment>
<evidence type="ECO:0000256" key="1">
    <source>
        <dbReference type="ARBA" id="ARBA00004922"/>
    </source>
</evidence>
<evidence type="ECO:0000256" key="3">
    <source>
        <dbReference type="ARBA" id="ARBA00022679"/>
    </source>
</evidence>
<keyword evidence="6 10" id="KW-1133">Transmembrane helix</keyword>
<evidence type="ECO:0000313" key="13">
    <source>
        <dbReference type="EMBL" id="KAG8502443.1"/>
    </source>
</evidence>
<comment type="caution">
    <text evidence="13">The sequence shown here is derived from an EMBL/GenBank/DDBJ whole genome shotgun (WGS) entry which is preliminary data.</text>
</comment>
<dbReference type="CDD" id="cd03805">
    <property type="entry name" value="GT4_ALG2-like"/>
    <property type="match status" value="1"/>
</dbReference>
<gene>
    <name evidence="13" type="ORF">CXB51_000393</name>
</gene>
<dbReference type="EC" id="2.4.1.132" evidence="10"/>
<keyword evidence="4 10" id="KW-0812">Transmembrane</keyword>
<dbReference type="InterPro" id="IPR027054">
    <property type="entry name" value="ALG2"/>
</dbReference>
<comment type="subcellular location">
    <subcellularLocation>
        <location evidence="10">Endoplasmic reticulum membrane</location>
        <topology evidence="10">Single-pass membrane protein</topology>
    </subcellularLocation>
</comment>
<protein>
    <recommendedName>
        <fullName evidence="10">Alpha-1,3/1,6-mannosyltransferase ALG2</fullName>
        <ecNumber evidence="10">2.4.1.132</ecNumber>
        <ecNumber evidence="10">2.4.1.257</ecNumber>
    </recommendedName>
    <alternativeName>
        <fullName evidence="10">GDP-Man:Man(1)GlcNAc(2)-PP-Dol alpha-1,3-mannosyltransferase</fullName>
    </alternativeName>
</protein>
<comment type="similarity">
    <text evidence="10">Belongs to the glycosyltransferase group 1 family.</text>
</comment>
<feature type="transmembrane region" description="Helical" evidence="10">
    <location>
        <begin position="85"/>
        <end position="105"/>
    </location>
</feature>